<dbReference type="Pfam" id="PF04321">
    <property type="entry name" value="RmlD_sub_bind"/>
    <property type="match status" value="1"/>
</dbReference>
<name>A0A832DI34_9BACT</name>
<protein>
    <submittedName>
        <fullName evidence="2">NAD(P)-dependent oxidoreductase</fullName>
    </submittedName>
</protein>
<dbReference type="PANTHER" id="PTHR43242:SF1">
    <property type="entry name" value="NAD(P)-BINDING ROSSMANN-FOLD SUPERFAMILY PROTEIN"/>
    <property type="match status" value="1"/>
</dbReference>
<dbReference type="AlphaFoldDB" id="A0A832DI34"/>
<proteinExistence type="predicted"/>
<evidence type="ECO:0000313" key="2">
    <source>
        <dbReference type="EMBL" id="HGT48433.1"/>
    </source>
</evidence>
<dbReference type="Gene3D" id="3.40.50.720">
    <property type="entry name" value="NAD(P)-binding Rossmann-like Domain"/>
    <property type="match status" value="1"/>
</dbReference>
<dbReference type="InterPro" id="IPR036291">
    <property type="entry name" value="NAD(P)-bd_dom_sf"/>
</dbReference>
<gene>
    <name evidence="2" type="ORF">ENS56_10385</name>
</gene>
<dbReference type="CDD" id="cd05254">
    <property type="entry name" value="dTDP_HR_like_SDR_e"/>
    <property type="match status" value="1"/>
</dbReference>
<dbReference type="EMBL" id="DSVI01000017">
    <property type="protein sequence ID" value="HGT48433.1"/>
    <property type="molecule type" value="Genomic_DNA"/>
</dbReference>
<dbReference type="InterPro" id="IPR029903">
    <property type="entry name" value="RmlD-like-bd"/>
</dbReference>
<comment type="caution">
    <text evidence="2">The sequence shown here is derived from an EMBL/GenBank/DDBJ whole genome shotgun (WGS) entry which is preliminary data.</text>
</comment>
<accession>A0A832DI34</accession>
<feature type="domain" description="RmlD-like substrate binding" evidence="1">
    <location>
        <begin position="1"/>
        <end position="292"/>
    </location>
</feature>
<reference evidence="2" key="1">
    <citation type="journal article" date="2020" name="mSystems">
        <title>Genome- and Community-Level Interaction Insights into Carbon Utilization and Element Cycling Functions of Hydrothermarchaeota in Hydrothermal Sediment.</title>
        <authorList>
            <person name="Zhou Z."/>
            <person name="Liu Y."/>
            <person name="Xu W."/>
            <person name="Pan J."/>
            <person name="Luo Z.H."/>
            <person name="Li M."/>
        </authorList>
    </citation>
    <scope>NUCLEOTIDE SEQUENCE [LARGE SCALE GENOMIC DNA]</scope>
    <source>
        <strain evidence="2">SpSt-500</strain>
    </source>
</reference>
<organism evidence="2">
    <name type="scientific">Ignavibacterium album</name>
    <dbReference type="NCBI Taxonomy" id="591197"/>
    <lineage>
        <taxon>Bacteria</taxon>
        <taxon>Pseudomonadati</taxon>
        <taxon>Ignavibacteriota</taxon>
        <taxon>Ignavibacteria</taxon>
        <taxon>Ignavibacteriales</taxon>
        <taxon>Ignavibacteriaceae</taxon>
        <taxon>Ignavibacterium</taxon>
    </lineage>
</organism>
<dbReference type="SUPFAM" id="SSF51735">
    <property type="entry name" value="NAD(P)-binding Rossmann-fold domains"/>
    <property type="match status" value="1"/>
</dbReference>
<sequence length="293" mass="33451">MKVLITGGSGLLGQYLNIFLSKENDIFTIFNKHIGNCKEYKSAQLDIRDYEGLRKVFKSFNPELVLHTAAISDTIINSTVSTKDVYDINVKSTESIANLCKEFNAKMIYTSTDLVYAGYRGSYLKEDAKLIPFSLYAETKLMGELKIQQIFDNYIILRTALLFGFGLNHSTCHFQFLFEQLSKNIPVKVFIDQFRSPISLLEAARLITELIKKDIKKEVINFGGPERVSRYELAERLCDIKGFNKNLLVKIKLDDVPQLPKVEDVSLNTDKMKSYGLEPKSLNEMIKEVLEKT</sequence>
<evidence type="ECO:0000259" key="1">
    <source>
        <dbReference type="Pfam" id="PF04321"/>
    </source>
</evidence>
<dbReference type="PANTHER" id="PTHR43242">
    <property type="entry name" value="NAD(P)-BINDING ROSSMANN-FOLD SUPERFAMILY PROTEIN"/>
    <property type="match status" value="1"/>
</dbReference>